<dbReference type="RefSeq" id="WP_353686973.1">
    <property type="nucleotide sequence ID" value="NZ_CP144374.1"/>
</dbReference>
<sequence>MKKKNKLKSCRMLIRFIEFQEHDPSLNMAVDEAISIFVRKGKVLPTFRLYGWNKKAITIGEFQKIEEINQAFCIASGIPVIRRPTGGKGILHYDDITYSFSCRKEGKFRGNLFQTYEILSHLFAKAFNLTGIHVEFKKEKRTVNKSSLCFARSSFGELCFKNVKIIGSAQKRWVNGFLQQGTIPVTVNRDLLKKVFLCNTEEVNTIFGIKELFDSFEIDIFQENIKKALKDDGFEIVVENLQQEELALAQILQKNYQSLCNKTEMQQRQPCLYKYEQTE</sequence>
<proteinExistence type="predicted"/>
<dbReference type="PANTHER" id="PTHR43679">
    <property type="entry name" value="OCTANOYLTRANSFERASE LIPM-RELATED"/>
    <property type="match status" value="1"/>
</dbReference>
<keyword evidence="2" id="KW-0436">Ligase</keyword>
<dbReference type="Pfam" id="PF21948">
    <property type="entry name" value="LplA-B_cat"/>
    <property type="match status" value="1"/>
</dbReference>
<dbReference type="EMBL" id="CP144374">
    <property type="protein sequence ID" value="XCH49346.1"/>
    <property type="molecule type" value="Genomic_DNA"/>
</dbReference>
<dbReference type="KEGG" id="tob:V4D31_04085"/>
<evidence type="ECO:0000313" key="2">
    <source>
        <dbReference type="EMBL" id="XCH49346.1"/>
    </source>
</evidence>
<dbReference type="PANTHER" id="PTHR43679:SF2">
    <property type="entry name" value="OCTANOYL-[GCVH]:PROTEIN N-OCTANOYLTRANSFERASE"/>
    <property type="match status" value="1"/>
</dbReference>
<protein>
    <submittedName>
        <fullName evidence="2">Lipoate--protein ligase family protein</fullName>
    </submittedName>
</protein>
<name>A0AAU8H6V4_9BACT</name>
<dbReference type="CDD" id="cd16443">
    <property type="entry name" value="LplA"/>
    <property type="match status" value="1"/>
</dbReference>
<reference evidence="2" key="1">
    <citation type="submission" date="2024-01" db="EMBL/GenBank/DDBJ databases">
        <title>The first autotrophic representatives of the genus Thermodesulfovibrio.</title>
        <authorList>
            <person name="Maltseva A.I."/>
            <person name="Elcheninov A.G."/>
            <person name="Kublanov I.V."/>
            <person name="Lebedinsky A.V."/>
            <person name="Frolov E.N."/>
        </authorList>
    </citation>
    <scope>NUCLEOTIDE SEQUENCE</scope>
    <source>
        <strain evidence="2">3462-1</strain>
    </source>
</reference>
<dbReference type="GO" id="GO:0016874">
    <property type="term" value="F:ligase activity"/>
    <property type="evidence" value="ECO:0007669"/>
    <property type="project" value="UniProtKB-KW"/>
</dbReference>
<dbReference type="Gene3D" id="3.30.930.10">
    <property type="entry name" value="Bira Bifunctional Protein, Domain 2"/>
    <property type="match status" value="1"/>
</dbReference>
<dbReference type="PROSITE" id="PS51733">
    <property type="entry name" value="BPL_LPL_CATALYTIC"/>
    <property type="match status" value="1"/>
</dbReference>
<accession>A0AAU8H6V4</accession>
<dbReference type="InterPro" id="IPR045864">
    <property type="entry name" value="aa-tRNA-synth_II/BPL/LPL"/>
</dbReference>
<feature type="domain" description="BPL/LPL catalytic" evidence="1">
    <location>
        <begin position="41"/>
        <end position="237"/>
    </location>
</feature>
<organism evidence="2">
    <name type="scientific">Thermodesulfovibrio obliviosus</name>
    <dbReference type="NCBI Taxonomy" id="3118332"/>
    <lineage>
        <taxon>Bacteria</taxon>
        <taxon>Pseudomonadati</taxon>
        <taxon>Nitrospirota</taxon>
        <taxon>Thermodesulfovibrionia</taxon>
        <taxon>Thermodesulfovibrionales</taxon>
        <taxon>Thermodesulfovibrionaceae</taxon>
        <taxon>Thermodesulfovibrio</taxon>
    </lineage>
</organism>
<evidence type="ECO:0000259" key="1">
    <source>
        <dbReference type="PROSITE" id="PS51733"/>
    </source>
</evidence>
<dbReference type="InterPro" id="IPR004143">
    <property type="entry name" value="BPL_LPL_catalytic"/>
</dbReference>
<dbReference type="SUPFAM" id="SSF55681">
    <property type="entry name" value="Class II aaRS and biotin synthetases"/>
    <property type="match status" value="1"/>
</dbReference>
<gene>
    <name evidence="2" type="ORF">V4D31_04085</name>
</gene>
<dbReference type="AlphaFoldDB" id="A0AAU8H6V4"/>
<dbReference type="InterPro" id="IPR050664">
    <property type="entry name" value="Octanoyltrans_LipM/LipL"/>
</dbReference>